<accession>A0A161MQK5</accession>
<keyword evidence="6 10" id="KW-0809">Transit peptide</keyword>
<evidence type="ECO:0000256" key="1">
    <source>
        <dbReference type="ARBA" id="ARBA00005882"/>
    </source>
</evidence>
<dbReference type="GO" id="GO:0022900">
    <property type="term" value="P:electron transport chain"/>
    <property type="evidence" value="ECO:0007669"/>
    <property type="project" value="InterPro"/>
</dbReference>
<evidence type="ECO:0000256" key="9">
    <source>
        <dbReference type="ARBA" id="ARBA00023136"/>
    </source>
</evidence>
<proteinExistence type="inferred from homology"/>
<evidence type="ECO:0000256" key="4">
    <source>
        <dbReference type="ARBA" id="ARBA00022660"/>
    </source>
</evidence>
<dbReference type="InterPro" id="IPR006885">
    <property type="entry name" value="NADH_UbQ_FeS_4_mit-like"/>
</dbReference>
<evidence type="ECO:0000256" key="2">
    <source>
        <dbReference type="ARBA" id="ARBA00015796"/>
    </source>
</evidence>
<dbReference type="Pfam" id="PF04800">
    <property type="entry name" value="NDUS4"/>
    <property type="match status" value="1"/>
</dbReference>
<dbReference type="Gene3D" id="3.30.160.190">
    <property type="entry name" value="atu1810 like domain"/>
    <property type="match status" value="1"/>
</dbReference>
<evidence type="ECO:0000313" key="11">
    <source>
        <dbReference type="EMBL" id="JAS00889.1"/>
    </source>
</evidence>
<evidence type="ECO:0000256" key="10">
    <source>
        <dbReference type="RuleBase" id="RU367010"/>
    </source>
</evidence>
<comment type="subcellular location">
    <subcellularLocation>
        <location evidence="10">Mitochondrion inner membrane</location>
        <topology evidence="10">Peripheral membrane protein</topology>
        <orientation evidence="10">Matrix side</orientation>
    </subcellularLocation>
</comment>
<dbReference type="AlphaFoldDB" id="A0A161MQK5"/>
<feature type="non-terminal residue" evidence="11">
    <location>
        <position position="1"/>
    </location>
</feature>
<feature type="non-terminal residue" evidence="11">
    <location>
        <position position="68"/>
    </location>
</feature>
<keyword evidence="3 10" id="KW-0813">Transport</keyword>
<dbReference type="InterPro" id="IPR038532">
    <property type="entry name" value="NDUFS4-like_sf"/>
</dbReference>
<reference evidence="11" key="2">
    <citation type="journal article" date="2017" name="J. Med. Entomol.">
        <title>Transcriptome Analysis of the Triatoma infestans (Hemiptera: Reduviidae) Integument.</title>
        <authorList>
            <person name="Calderon-Fernandez G.M."/>
            <person name="Moriconi D.E."/>
            <person name="Dulbecco A.B."/>
            <person name="Juarez M.P."/>
        </authorList>
    </citation>
    <scope>NUCLEOTIDE SEQUENCE</scope>
    <source>
        <strain evidence="11">Int1</strain>
        <tissue evidence="11">Integument</tissue>
    </source>
</reference>
<evidence type="ECO:0000256" key="5">
    <source>
        <dbReference type="ARBA" id="ARBA00022792"/>
    </source>
</evidence>
<evidence type="ECO:0000256" key="3">
    <source>
        <dbReference type="ARBA" id="ARBA00022448"/>
    </source>
</evidence>
<reference evidence="11" key="1">
    <citation type="submission" date="2016-04" db="EMBL/GenBank/DDBJ databases">
        <authorList>
            <person name="Calderon-Fernandez G.M.Sr."/>
        </authorList>
    </citation>
    <scope>NUCLEOTIDE SEQUENCE</scope>
    <source>
        <strain evidence="11">Int1</strain>
        <tissue evidence="11">Integument</tissue>
    </source>
</reference>
<keyword evidence="9 10" id="KW-0472">Membrane</keyword>
<dbReference type="GO" id="GO:0005743">
    <property type="term" value="C:mitochondrial inner membrane"/>
    <property type="evidence" value="ECO:0007669"/>
    <property type="project" value="UniProtKB-SubCell"/>
</dbReference>
<dbReference type="EMBL" id="GEMB01002292">
    <property type="protein sequence ID" value="JAS00889.1"/>
    <property type="molecule type" value="Transcribed_RNA"/>
</dbReference>
<keyword evidence="8 10" id="KW-0496">Mitochondrion</keyword>
<keyword evidence="5 10" id="KW-0999">Mitochondrion inner membrane</keyword>
<keyword evidence="4 10" id="KW-0679">Respiratory chain</keyword>
<sequence length="68" mass="8029">KGTKRNATRHEQVYDSWILTYNYTKSWENPLMGWNSTGDSLSPISLTFNNVDDAVRHCEKFGWQYQIE</sequence>
<evidence type="ECO:0000256" key="8">
    <source>
        <dbReference type="ARBA" id="ARBA00023128"/>
    </source>
</evidence>
<comment type="function">
    <text evidence="10">Accessory subunit of the mitochondrial membrane respiratory chain NADH dehydrogenase (Complex I), that is believed not to be involved in catalysis. Complex I functions in the transfer of electrons from NADH to the respiratory chain. The immediate electron acceptor for the enzyme is believed to be ubiquinone.</text>
</comment>
<keyword evidence="7 10" id="KW-0249">Electron transport</keyword>
<comment type="similarity">
    <text evidence="1 10">Belongs to the complex I NDUFS4 subunit family.</text>
</comment>
<evidence type="ECO:0000256" key="6">
    <source>
        <dbReference type="ARBA" id="ARBA00022946"/>
    </source>
</evidence>
<protein>
    <recommendedName>
        <fullName evidence="2 10">NADH dehydrogenase [ubiquinone] iron-sulfur protein 4, mitochondrial</fullName>
    </recommendedName>
</protein>
<organism evidence="11">
    <name type="scientific">Triatoma infestans</name>
    <name type="common">Assassin bug</name>
    <dbReference type="NCBI Taxonomy" id="30076"/>
    <lineage>
        <taxon>Eukaryota</taxon>
        <taxon>Metazoa</taxon>
        <taxon>Ecdysozoa</taxon>
        <taxon>Arthropoda</taxon>
        <taxon>Hexapoda</taxon>
        <taxon>Insecta</taxon>
        <taxon>Pterygota</taxon>
        <taxon>Neoptera</taxon>
        <taxon>Paraneoptera</taxon>
        <taxon>Hemiptera</taxon>
        <taxon>Heteroptera</taxon>
        <taxon>Panheteroptera</taxon>
        <taxon>Cimicomorpha</taxon>
        <taxon>Reduviidae</taxon>
        <taxon>Triatominae</taxon>
        <taxon>Triatoma</taxon>
    </lineage>
</organism>
<name>A0A161MQK5_TRIIF</name>
<evidence type="ECO:0000256" key="7">
    <source>
        <dbReference type="ARBA" id="ARBA00022982"/>
    </source>
</evidence>